<evidence type="ECO:0000313" key="2">
    <source>
        <dbReference type="Proteomes" id="UP000291022"/>
    </source>
</evidence>
<dbReference type="GO" id="GO:0050869">
    <property type="term" value="P:negative regulation of B cell activation"/>
    <property type="evidence" value="ECO:0007669"/>
    <property type="project" value="TreeGrafter"/>
</dbReference>
<protein>
    <recommendedName>
        <fullName evidence="3">B cell scaffold protein with ankyrin repeats 1</fullName>
    </recommendedName>
</protein>
<dbReference type="PANTHER" id="PTHR16267">
    <property type="entry name" value="BANK1/PIK3AP1 FAMILY MEMBER"/>
    <property type="match status" value="1"/>
</dbReference>
<name>A0A452RGZ8_URSAM</name>
<dbReference type="Ensembl" id="ENSUAMT00000020331.1">
    <property type="protein sequence ID" value="ENSUAMP00000018160.1"/>
    <property type="gene ID" value="ENSUAMG00000014417.1"/>
</dbReference>
<proteinExistence type="predicted"/>
<organism evidence="1 2">
    <name type="scientific">Ursus americanus</name>
    <name type="common">American black bear</name>
    <name type="synonym">Euarctos americanus</name>
    <dbReference type="NCBI Taxonomy" id="9643"/>
    <lineage>
        <taxon>Eukaryota</taxon>
        <taxon>Metazoa</taxon>
        <taxon>Chordata</taxon>
        <taxon>Craniata</taxon>
        <taxon>Vertebrata</taxon>
        <taxon>Euteleostomi</taxon>
        <taxon>Mammalia</taxon>
        <taxon>Eutheria</taxon>
        <taxon>Laurasiatheria</taxon>
        <taxon>Carnivora</taxon>
        <taxon>Caniformia</taxon>
        <taxon>Ursidae</taxon>
        <taxon>Ursus</taxon>
    </lineage>
</organism>
<keyword evidence="2" id="KW-1185">Reference proteome</keyword>
<dbReference type="GeneTree" id="ENSGT00390000008787"/>
<dbReference type="GO" id="GO:0042113">
    <property type="term" value="P:B cell activation"/>
    <property type="evidence" value="ECO:0007669"/>
    <property type="project" value="TreeGrafter"/>
</dbReference>
<accession>A0A452RGZ8</accession>
<evidence type="ECO:0008006" key="3">
    <source>
        <dbReference type="Google" id="ProtNLM"/>
    </source>
</evidence>
<sequence length="141" mass="15773">NIPIPSGTFTHLQSLSVNVFTKKHKARMESQGFSTVDCLAAGQEELILLQEKVKNGKLSVDEALEKFKHWQLGKTELEMIQQEKLRQLRDCIVGKRPEEENVSGLWSPTGLTSDLCSVTSQPHDWTASTPWYSGSSSAKQE</sequence>
<dbReference type="GO" id="GO:1990782">
    <property type="term" value="F:protein tyrosine kinase binding"/>
    <property type="evidence" value="ECO:0007669"/>
    <property type="project" value="TreeGrafter"/>
</dbReference>
<dbReference type="GO" id="GO:0051898">
    <property type="term" value="P:negative regulation of phosphatidylinositol 3-kinase/protein kinase B signal transduction"/>
    <property type="evidence" value="ECO:0007669"/>
    <property type="project" value="TreeGrafter"/>
</dbReference>
<reference evidence="1" key="2">
    <citation type="submission" date="2025-08" db="UniProtKB">
        <authorList>
            <consortium name="Ensembl"/>
        </authorList>
    </citation>
    <scope>IDENTIFICATION</scope>
</reference>
<dbReference type="GO" id="GO:0005102">
    <property type="term" value="F:signaling receptor binding"/>
    <property type="evidence" value="ECO:0007669"/>
    <property type="project" value="TreeGrafter"/>
</dbReference>
<dbReference type="AlphaFoldDB" id="A0A452RGZ8"/>
<reference evidence="2" key="1">
    <citation type="submission" date="2016-06" db="EMBL/GenBank/DDBJ databases">
        <title>De novo assembly and RNA-Seq shows season-dependent expression and editing in black bear kidneys.</title>
        <authorList>
            <person name="Korstanje R."/>
            <person name="Srivastava A."/>
            <person name="Sarsani V.K."/>
            <person name="Sheehan S.M."/>
            <person name="Seger R.L."/>
            <person name="Barter M.E."/>
            <person name="Lindqvist C."/>
            <person name="Brody L.C."/>
            <person name="Mullikin J.C."/>
        </authorList>
    </citation>
    <scope>NUCLEOTIDE SEQUENCE [LARGE SCALE GENOMIC DNA]</scope>
</reference>
<reference evidence="1" key="3">
    <citation type="submission" date="2025-09" db="UniProtKB">
        <authorList>
            <consortium name="Ensembl"/>
        </authorList>
    </citation>
    <scope>IDENTIFICATION</scope>
</reference>
<dbReference type="InterPro" id="IPR052446">
    <property type="entry name" value="B-cell_PI3K-Signaling_Adptrs"/>
</dbReference>
<dbReference type="Proteomes" id="UP000291022">
    <property type="component" value="Unassembled WGS sequence"/>
</dbReference>
<evidence type="ECO:0000313" key="1">
    <source>
        <dbReference type="Ensembl" id="ENSUAMP00000018160.1"/>
    </source>
</evidence>
<dbReference type="STRING" id="9643.ENSUAMP00000018160"/>
<dbReference type="PANTHER" id="PTHR16267:SF13">
    <property type="entry name" value="B-CELL SCAFFOLD PROTEIN WITH ANKYRIN REPEATS"/>
    <property type="match status" value="1"/>
</dbReference>